<proteinExistence type="predicted"/>
<organism evidence="1 2">
    <name type="scientific">Hyalomma asiaticum</name>
    <name type="common">Tick</name>
    <dbReference type="NCBI Taxonomy" id="266040"/>
    <lineage>
        <taxon>Eukaryota</taxon>
        <taxon>Metazoa</taxon>
        <taxon>Ecdysozoa</taxon>
        <taxon>Arthropoda</taxon>
        <taxon>Chelicerata</taxon>
        <taxon>Arachnida</taxon>
        <taxon>Acari</taxon>
        <taxon>Parasitiformes</taxon>
        <taxon>Ixodida</taxon>
        <taxon>Ixodoidea</taxon>
        <taxon>Ixodidae</taxon>
        <taxon>Hyalomminae</taxon>
        <taxon>Hyalomma</taxon>
    </lineage>
</organism>
<keyword evidence="2" id="KW-1185">Reference proteome</keyword>
<gene>
    <name evidence="1" type="ORF">HPB50_000596</name>
</gene>
<accession>A0ACB7RGR6</accession>
<reference evidence="1" key="1">
    <citation type="submission" date="2020-05" db="EMBL/GenBank/DDBJ databases">
        <title>Large-scale comparative analyses of tick genomes elucidate their genetic diversity and vector capacities.</title>
        <authorList>
            <person name="Jia N."/>
            <person name="Wang J."/>
            <person name="Shi W."/>
            <person name="Du L."/>
            <person name="Sun Y."/>
            <person name="Zhan W."/>
            <person name="Jiang J."/>
            <person name="Wang Q."/>
            <person name="Zhang B."/>
            <person name="Ji P."/>
            <person name="Sakyi L.B."/>
            <person name="Cui X."/>
            <person name="Yuan T."/>
            <person name="Jiang B."/>
            <person name="Yang W."/>
            <person name="Lam T.T.-Y."/>
            <person name="Chang Q."/>
            <person name="Ding S."/>
            <person name="Wang X."/>
            <person name="Zhu J."/>
            <person name="Ruan X."/>
            <person name="Zhao L."/>
            <person name="Wei J."/>
            <person name="Que T."/>
            <person name="Du C."/>
            <person name="Cheng J."/>
            <person name="Dai P."/>
            <person name="Han X."/>
            <person name="Huang E."/>
            <person name="Gao Y."/>
            <person name="Liu J."/>
            <person name="Shao H."/>
            <person name="Ye R."/>
            <person name="Li L."/>
            <person name="Wei W."/>
            <person name="Wang X."/>
            <person name="Wang C."/>
            <person name="Yang T."/>
            <person name="Huo Q."/>
            <person name="Li W."/>
            <person name="Guo W."/>
            <person name="Chen H."/>
            <person name="Zhou L."/>
            <person name="Ni X."/>
            <person name="Tian J."/>
            <person name="Zhou Y."/>
            <person name="Sheng Y."/>
            <person name="Liu T."/>
            <person name="Pan Y."/>
            <person name="Xia L."/>
            <person name="Li J."/>
            <person name="Zhao F."/>
            <person name="Cao W."/>
        </authorList>
    </citation>
    <scope>NUCLEOTIDE SEQUENCE</scope>
    <source>
        <strain evidence="1">Hyas-2018</strain>
    </source>
</reference>
<dbReference type="EMBL" id="CM023489">
    <property type="protein sequence ID" value="KAH6921448.1"/>
    <property type="molecule type" value="Genomic_DNA"/>
</dbReference>
<sequence length="225" mass="26054">MLNLTLPDADVVKIFRALERNRTVLTLLLHYITFSNRNIQALGRLVANNRALMLVTVDLRYSDPEVDRMAQCRRICQELREALRRNCFMTSVNLYLGSGDHSNDPLIKQYFRRNTMLINQASRFVFGSMEKTYALAFETLKHNASMALSLKVHFDVPQESAVKMVAEARRRLAYDYFVLVGVVKSKIVCHRNRKAKKRKTLFDNMGRDLQARIFSYLSLTDVVDV</sequence>
<name>A0ACB7RGR6_HYAAI</name>
<protein>
    <submittedName>
        <fullName evidence="1">Uncharacterized protein</fullName>
    </submittedName>
</protein>
<comment type="caution">
    <text evidence="1">The sequence shown here is derived from an EMBL/GenBank/DDBJ whole genome shotgun (WGS) entry which is preliminary data.</text>
</comment>
<evidence type="ECO:0000313" key="1">
    <source>
        <dbReference type="EMBL" id="KAH6921448.1"/>
    </source>
</evidence>
<evidence type="ECO:0000313" key="2">
    <source>
        <dbReference type="Proteomes" id="UP000821845"/>
    </source>
</evidence>
<dbReference type="Proteomes" id="UP000821845">
    <property type="component" value="Chromosome 9"/>
</dbReference>